<dbReference type="EMBL" id="CYHG01000020">
    <property type="protein sequence ID" value="CUB06626.1"/>
    <property type="molecule type" value="Genomic_DNA"/>
</dbReference>
<dbReference type="STRING" id="1137284.GCA_001418205_03680"/>
<sequence>MNTFEPWHTLLPESAQQLIQVIGWADTVRLIQHFGGTTLPMPMGATCVGRAALDALSEVMGEDTTKKLADFYGGAPLYVPRCDLAMRRARDKAINEEFEQRIRNNETATRVVYALAIKYKLTDRRIWKILKTIPPTEPTPDLFDGLFA</sequence>
<name>A0A0K6IU38_9GAMM</name>
<dbReference type="RefSeq" id="WP_055464677.1">
    <property type="nucleotide sequence ID" value="NZ_CYHG01000020.1"/>
</dbReference>
<evidence type="ECO:0000313" key="3">
    <source>
        <dbReference type="Proteomes" id="UP000182769"/>
    </source>
</evidence>
<dbReference type="OrthoDB" id="8896696at2"/>
<keyword evidence="3" id="KW-1185">Reference proteome</keyword>
<dbReference type="Proteomes" id="UP000182769">
    <property type="component" value="Unassembled WGS sequence"/>
</dbReference>
<dbReference type="Pfam" id="PF08765">
    <property type="entry name" value="Mor"/>
    <property type="match status" value="1"/>
</dbReference>
<dbReference type="AlphaFoldDB" id="A0A0K6IU38"/>
<accession>A0A0K6IU38</accession>
<organism evidence="2 3">
    <name type="scientific">Marinomonas fungiae</name>
    <dbReference type="NCBI Taxonomy" id="1137284"/>
    <lineage>
        <taxon>Bacteria</taxon>
        <taxon>Pseudomonadati</taxon>
        <taxon>Pseudomonadota</taxon>
        <taxon>Gammaproteobacteria</taxon>
        <taxon>Oceanospirillales</taxon>
        <taxon>Oceanospirillaceae</taxon>
        <taxon>Marinomonas</taxon>
    </lineage>
</organism>
<feature type="domain" description="Mor transcription activator" evidence="1">
    <location>
        <begin position="52"/>
        <end position="133"/>
    </location>
</feature>
<proteinExistence type="predicted"/>
<gene>
    <name evidence="2" type="ORF">Ga0061065_12013</name>
</gene>
<reference evidence="3" key="1">
    <citation type="submission" date="2015-08" db="EMBL/GenBank/DDBJ databases">
        <authorList>
            <person name="Varghese N."/>
        </authorList>
    </citation>
    <scope>NUCLEOTIDE SEQUENCE [LARGE SCALE GENOMIC DNA]</scope>
    <source>
        <strain evidence="3">JCM 18476</strain>
    </source>
</reference>
<dbReference type="InterPro" id="IPR009057">
    <property type="entry name" value="Homeodomain-like_sf"/>
</dbReference>
<evidence type="ECO:0000313" key="2">
    <source>
        <dbReference type="EMBL" id="CUB06626.1"/>
    </source>
</evidence>
<dbReference type="InterPro" id="IPR014875">
    <property type="entry name" value="Mor_transcription_activator"/>
</dbReference>
<evidence type="ECO:0000259" key="1">
    <source>
        <dbReference type="Pfam" id="PF08765"/>
    </source>
</evidence>
<protein>
    <submittedName>
        <fullName evidence="2">Mor transcription activator family</fullName>
    </submittedName>
</protein>
<dbReference type="SUPFAM" id="SSF46689">
    <property type="entry name" value="Homeodomain-like"/>
    <property type="match status" value="1"/>
</dbReference>